<gene>
    <name evidence="7" type="ORF">PC110_g17284</name>
    <name evidence="2" type="ORF">PC113_g14452</name>
    <name evidence="3" type="ORF">PC115_g13596</name>
    <name evidence="4" type="ORF">PC117_g16716</name>
    <name evidence="5" type="ORF">PC118_g14379</name>
    <name evidence="6" type="ORF">PC129_g17471</name>
</gene>
<dbReference type="EMBL" id="RCML01000521">
    <property type="protein sequence ID" value="KAG2974716.1"/>
    <property type="molecule type" value="Genomic_DNA"/>
</dbReference>
<dbReference type="EMBL" id="RCMV01000942">
    <property type="protein sequence ID" value="KAG3211559.1"/>
    <property type="molecule type" value="Genomic_DNA"/>
</dbReference>
<dbReference type="Proteomes" id="UP000760860">
    <property type="component" value="Unassembled WGS sequence"/>
</dbReference>
<evidence type="ECO:0000259" key="1">
    <source>
        <dbReference type="Pfam" id="PF24626"/>
    </source>
</evidence>
<dbReference type="Proteomes" id="UP000251314">
    <property type="component" value="Unassembled WGS sequence"/>
</dbReference>
<evidence type="ECO:0000313" key="7">
    <source>
        <dbReference type="EMBL" id="RAW26307.1"/>
    </source>
</evidence>
<dbReference type="Proteomes" id="UP000697107">
    <property type="component" value="Unassembled WGS sequence"/>
</dbReference>
<keyword evidence="8" id="KW-1185">Reference proteome</keyword>
<dbReference type="Proteomes" id="UP000736787">
    <property type="component" value="Unassembled WGS sequence"/>
</dbReference>
<dbReference type="VEuPathDB" id="FungiDB:PC110_g17284"/>
<comment type="caution">
    <text evidence="7">The sequence shown here is derived from an EMBL/GenBank/DDBJ whole genome shotgun (WGS) entry which is preliminary data.</text>
</comment>
<dbReference type="Proteomes" id="UP000735874">
    <property type="component" value="Unassembled WGS sequence"/>
</dbReference>
<protein>
    <recommendedName>
        <fullName evidence="1">Tf2-1-like SH3-like domain-containing protein</fullName>
    </recommendedName>
</protein>
<feature type="domain" description="Tf2-1-like SH3-like" evidence="1">
    <location>
        <begin position="6"/>
        <end position="54"/>
    </location>
</feature>
<dbReference type="InterPro" id="IPR056924">
    <property type="entry name" value="SH3_Tf2-1"/>
</dbReference>
<evidence type="ECO:0000313" key="4">
    <source>
        <dbReference type="EMBL" id="KAG2919662.1"/>
    </source>
</evidence>
<evidence type="ECO:0000313" key="6">
    <source>
        <dbReference type="EMBL" id="KAG3211559.1"/>
    </source>
</evidence>
<evidence type="ECO:0000313" key="5">
    <source>
        <dbReference type="EMBL" id="KAG2974716.1"/>
    </source>
</evidence>
<evidence type="ECO:0000313" key="3">
    <source>
        <dbReference type="EMBL" id="KAG2908373.1"/>
    </source>
</evidence>
<accession>A0A329RNK2</accession>
<proteinExistence type="predicted"/>
<dbReference type="AlphaFoldDB" id="A0A329RNK2"/>
<sequence length="108" mass="12554">MERVKPGPTKKLAHRWHGPFSVKKKVEELAYKLKLPDKSGYRFYPLVQVSRLKAVTGLGESPKTRLTAELEESQRFVFDEELLPEGSWEPDTNVTKSKRSWATNYLYQ</sequence>
<dbReference type="EMBL" id="RCMK01000602">
    <property type="protein sequence ID" value="KAG2919662.1"/>
    <property type="molecule type" value="Genomic_DNA"/>
</dbReference>
<dbReference type="OrthoDB" id="118797at2759"/>
<reference evidence="7 8" key="1">
    <citation type="submission" date="2018-01" db="EMBL/GenBank/DDBJ databases">
        <title>Draft genome of the strawberry crown rot pathogen Phytophthora cactorum.</title>
        <authorList>
            <person name="Armitage A.D."/>
            <person name="Lysoe E."/>
            <person name="Nellist C.F."/>
            <person name="Harrison R.J."/>
            <person name="Brurberg M.B."/>
        </authorList>
    </citation>
    <scope>NUCLEOTIDE SEQUENCE [LARGE SCALE GENOMIC DNA]</scope>
    <source>
        <strain evidence="7 8">10300</strain>
    </source>
</reference>
<dbReference type="Proteomes" id="UP000774804">
    <property type="component" value="Unassembled WGS sequence"/>
</dbReference>
<evidence type="ECO:0000313" key="8">
    <source>
        <dbReference type="Proteomes" id="UP000251314"/>
    </source>
</evidence>
<name>A0A329RNK2_9STRA</name>
<dbReference type="EMBL" id="MJFZ01000662">
    <property type="protein sequence ID" value="RAW26307.1"/>
    <property type="molecule type" value="Genomic_DNA"/>
</dbReference>
<evidence type="ECO:0000313" key="2">
    <source>
        <dbReference type="EMBL" id="KAG2853109.1"/>
    </source>
</evidence>
<dbReference type="EMBL" id="RCMG01000499">
    <property type="protein sequence ID" value="KAG2853109.1"/>
    <property type="molecule type" value="Genomic_DNA"/>
</dbReference>
<dbReference type="Pfam" id="PF24626">
    <property type="entry name" value="SH3_Tf2-1"/>
    <property type="match status" value="1"/>
</dbReference>
<reference evidence="2" key="2">
    <citation type="submission" date="2018-10" db="EMBL/GenBank/DDBJ databases">
        <title>Effector identification in a new, highly contiguous assembly of the strawberry crown rot pathogen Phytophthora cactorum.</title>
        <authorList>
            <person name="Armitage A.D."/>
            <person name="Nellist C.F."/>
            <person name="Bates H."/>
            <person name="Vickerstaff R.J."/>
            <person name="Harrison R.J."/>
        </authorList>
    </citation>
    <scope>NUCLEOTIDE SEQUENCE</scope>
    <source>
        <strain evidence="2">15-7</strain>
        <strain evidence="3">4032</strain>
        <strain evidence="4">4040</strain>
        <strain evidence="5">P415</strain>
        <strain evidence="6">P421</strain>
    </source>
</reference>
<dbReference type="EMBL" id="RCMI01000489">
    <property type="protein sequence ID" value="KAG2908373.1"/>
    <property type="molecule type" value="Genomic_DNA"/>
</dbReference>
<organism evidence="7 8">
    <name type="scientific">Phytophthora cactorum</name>
    <dbReference type="NCBI Taxonomy" id="29920"/>
    <lineage>
        <taxon>Eukaryota</taxon>
        <taxon>Sar</taxon>
        <taxon>Stramenopiles</taxon>
        <taxon>Oomycota</taxon>
        <taxon>Peronosporomycetes</taxon>
        <taxon>Peronosporales</taxon>
        <taxon>Peronosporaceae</taxon>
        <taxon>Phytophthora</taxon>
    </lineage>
</organism>